<gene>
    <name evidence="2" type="ORF">LA66_09685</name>
</gene>
<dbReference type="RefSeq" id="WP_039191875.1">
    <property type="nucleotide sequence ID" value="NZ_JRFJ01000002.1"/>
</dbReference>
<evidence type="ECO:0000256" key="1">
    <source>
        <dbReference type="SAM" id="Phobius"/>
    </source>
</evidence>
<organism evidence="2 3">
    <name type="scientific">Aureimonas altamirensis</name>
    <dbReference type="NCBI Taxonomy" id="370622"/>
    <lineage>
        <taxon>Bacteria</taxon>
        <taxon>Pseudomonadati</taxon>
        <taxon>Pseudomonadota</taxon>
        <taxon>Alphaproteobacteria</taxon>
        <taxon>Hyphomicrobiales</taxon>
        <taxon>Aurantimonadaceae</taxon>
        <taxon>Aureimonas</taxon>
    </lineage>
</organism>
<evidence type="ECO:0000313" key="3">
    <source>
        <dbReference type="Proteomes" id="UP000030826"/>
    </source>
</evidence>
<proteinExistence type="predicted"/>
<keyword evidence="1" id="KW-0812">Transmembrane</keyword>
<evidence type="ECO:0000313" key="2">
    <source>
        <dbReference type="EMBL" id="KHJ54827.1"/>
    </source>
</evidence>
<dbReference type="OrthoDB" id="7869382at2"/>
<comment type="caution">
    <text evidence="2">The sequence shown here is derived from an EMBL/GenBank/DDBJ whole genome shotgun (WGS) entry which is preliminary data.</text>
</comment>
<evidence type="ECO:0008006" key="4">
    <source>
        <dbReference type="Google" id="ProtNLM"/>
    </source>
</evidence>
<keyword evidence="1" id="KW-1133">Transmembrane helix</keyword>
<feature type="transmembrane region" description="Helical" evidence="1">
    <location>
        <begin position="26"/>
        <end position="47"/>
    </location>
</feature>
<reference evidence="2 3" key="1">
    <citation type="submission" date="2014-09" db="EMBL/GenBank/DDBJ databases">
        <title>Isolation and characterization of Aurantimonas altamirensis ON-56566 from clinical sample following a dog bite.</title>
        <authorList>
            <person name="Eshaghi A."/>
            <person name="Li A."/>
            <person name="Shahinas D."/>
            <person name="Bahn P."/>
            <person name="Kus J.V."/>
            <person name="Patel S.N."/>
        </authorList>
    </citation>
    <scope>NUCLEOTIDE SEQUENCE [LARGE SCALE GENOMIC DNA]</scope>
    <source>
        <strain evidence="2 3">ON-56566</strain>
    </source>
</reference>
<dbReference type="Pfam" id="PF20082">
    <property type="entry name" value="DUF6476"/>
    <property type="match status" value="1"/>
</dbReference>
<dbReference type="InterPro" id="IPR045519">
    <property type="entry name" value="DUF6476"/>
</dbReference>
<dbReference type="AlphaFoldDB" id="A0A0B1Q7C6"/>
<keyword evidence="1" id="KW-0472">Membrane</keyword>
<dbReference type="Proteomes" id="UP000030826">
    <property type="component" value="Unassembled WGS sequence"/>
</dbReference>
<name>A0A0B1Q7C6_9HYPH</name>
<sequence>MTDANTEAEGVIDPATERLRRKMVRLLAVSIGIMFVGVMAVLAAVVYRTGDSAGPEHGAEIALALPAGSEVAETSLSGDTILVRVFMPEGEEIILFDRRDGSIVNRYPLNRP</sequence>
<protein>
    <recommendedName>
        <fullName evidence="4">Fimbrial protein</fullName>
    </recommendedName>
</protein>
<accession>A0A0B1Q7C6</accession>
<dbReference type="EMBL" id="JRFJ01000002">
    <property type="protein sequence ID" value="KHJ54827.1"/>
    <property type="molecule type" value="Genomic_DNA"/>
</dbReference>